<dbReference type="EMBL" id="JAOQBH010000036">
    <property type="protein sequence ID" value="KAJ4110321.1"/>
    <property type="molecule type" value="Genomic_DNA"/>
</dbReference>
<dbReference type="Gene3D" id="2.30.40.10">
    <property type="entry name" value="Urease, subunit C, domain 1"/>
    <property type="match status" value="1"/>
</dbReference>
<sequence length="549" mass="60084">MYDQPKANILIRAKNVITLHPDDPTYQAITIRDGFISAVSEDAHGLDHCAGPDTIVIDKRDSTVLPAFDDTHTHLAIAGVSHFDVPVHTATNIDEILSMLGKRASEEEPGTWITTTWNWLEHNIKEQRLPTAQELDGVSTKHPIVVRRGGHNLVANSLALELGGITAATPSPPGGKIGRGDDGQLNGHLRDSGMAGVMRVMPAPDIDKRISGLEHASASYAATGIGCVRDCAVAIDQLSIFKQTHDKGKLHVRVRALVHTMGMNTVAQVAELLDKMEKWRHLQFDPWLSVWGIKFIFDGGIEANATEEPYIGRPDEGCCGSDVGDYSGTLLWDVDELFKAMDLVVRRGWRIGTHAFGDRAIRLLLDVYERLLRGHPHLPPNTLVMEHGGFVTADQRLRAINLNIPCTIQHPLLHDVAAVEMVYVGEERVARCFPARGWLDAGGLVTGGSDYPVGLYGAMRSLWGMNTRQTVAGIMGPEHAISVQEGVAMHTTLAAKLLRETDTRGTIAPGRFADLTIWPRNPMAIQDPNYLRDLLPSCTIVGGLVKHRL</sequence>
<dbReference type="SUPFAM" id="SSF51338">
    <property type="entry name" value="Composite domain of metallo-dependent hydrolases"/>
    <property type="match status" value="1"/>
</dbReference>
<dbReference type="Gene3D" id="3.20.20.140">
    <property type="entry name" value="Metal-dependent hydrolases"/>
    <property type="match status" value="1"/>
</dbReference>
<evidence type="ECO:0000313" key="2">
    <source>
        <dbReference type="EMBL" id="KAJ4110321.1"/>
    </source>
</evidence>
<dbReference type="PANTHER" id="PTHR22642:SF2">
    <property type="entry name" value="PROTEIN LONG AFTER FAR-RED 3"/>
    <property type="match status" value="1"/>
</dbReference>
<dbReference type="PANTHER" id="PTHR22642">
    <property type="entry name" value="IMIDAZOLONEPROPIONASE"/>
    <property type="match status" value="1"/>
</dbReference>
<feature type="domain" description="Amidohydrolase 3" evidence="1">
    <location>
        <begin position="56"/>
        <end position="543"/>
    </location>
</feature>
<evidence type="ECO:0000259" key="1">
    <source>
        <dbReference type="Pfam" id="PF07969"/>
    </source>
</evidence>
<dbReference type="SUPFAM" id="SSF51556">
    <property type="entry name" value="Metallo-dependent hydrolases"/>
    <property type="match status" value="1"/>
</dbReference>
<dbReference type="InterPro" id="IPR033932">
    <property type="entry name" value="YtcJ-like"/>
</dbReference>
<dbReference type="InterPro" id="IPR032466">
    <property type="entry name" value="Metal_Hydrolase"/>
</dbReference>
<dbReference type="CDD" id="cd01300">
    <property type="entry name" value="YtcJ_like"/>
    <property type="match status" value="1"/>
</dbReference>
<dbReference type="InterPro" id="IPR011059">
    <property type="entry name" value="Metal-dep_hydrolase_composite"/>
</dbReference>
<comment type="caution">
    <text evidence="2">The sequence shown here is derived from an EMBL/GenBank/DDBJ whole genome shotgun (WGS) entry which is preliminary data.</text>
</comment>
<name>A0ABQ8QVX9_FUSEQ</name>
<dbReference type="InterPro" id="IPR013108">
    <property type="entry name" value="Amidohydro_3"/>
</dbReference>
<gene>
    <name evidence="2" type="ORF">NW768_012081</name>
</gene>
<keyword evidence="3" id="KW-1185">Reference proteome</keyword>
<dbReference type="Proteomes" id="UP001152024">
    <property type="component" value="Unassembled WGS sequence"/>
</dbReference>
<protein>
    <recommendedName>
        <fullName evidence="1">Amidohydrolase 3 domain-containing protein</fullName>
    </recommendedName>
</protein>
<proteinExistence type="predicted"/>
<reference evidence="2" key="1">
    <citation type="submission" date="2022-09" db="EMBL/GenBank/DDBJ databases">
        <title>Fusarium specimens isolated from Avocado Roots.</title>
        <authorList>
            <person name="Stajich J."/>
            <person name="Roper C."/>
            <person name="Heimlech-Rivalta G."/>
        </authorList>
    </citation>
    <scope>NUCLEOTIDE SEQUENCE</scope>
    <source>
        <strain evidence="2">CF00095</strain>
    </source>
</reference>
<dbReference type="Gene3D" id="3.10.310.70">
    <property type="match status" value="1"/>
</dbReference>
<evidence type="ECO:0000313" key="3">
    <source>
        <dbReference type="Proteomes" id="UP001152024"/>
    </source>
</evidence>
<accession>A0ABQ8QVX9</accession>
<dbReference type="Pfam" id="PF07969">
    <property type="entry name" value="Amidohydro_3"/>
    <property type="match status" value="1"/>
</dbReference>
<organism evidence="2 3">
    <name type="scientific">Fusarium equiseti</name>
    <name type="common">Fusarium scirpi</name>
    <dbReference type="NCBI Taxonomy" id="61235"/>
    <lineage>
        <taxon>Eukaryota</taxon>
        <taxon>Fungi</taxon>
        <taxon>Dikarya</taxon>
        <taxon>Ascomycota</taxon>
        <taxon>Pezizomycotina</taxon>
        <taxon>Sordariomycetes</taxon>
        <taxon>Hypocreomycetidae</taxon>
        <taxon>Hypocreales</taxon>
        <taxon>Nectriaceae</taxon>
        <taxon>Fusarium</taxon>
        <taxon>Fusarium incarnatum-equiseti species complex</taxon>
    </lineage>
</organism>